<protein>
    <submittedName>
        <fullName evidence="7 8">Uncharacterized protein</fullName>
    </submittedName>
</protein>
<evidence type="ECO:0000313" key="8">
    <source>
        <dbReference type="EnsemblMetazoa" id="HelroP177639"/>
    </source>
</evidence>
<accession>T1FBZ6</accession>
<dbReference type="CDD" id="cd03784">
    <property type="entry name" value="GT1_Gtf-like"/>
    <property type="match status" value="1"/>
</dbReference>
<dbReference type="CTD" id="20206345"/>
<reference evidence="7 9" key="2">
    <citation type="journal article" date="2013" name="Nature">
        <title>Insights into bilaterian evolution from three spiralian genomes.</title>
        <authorList>
            <person name="Simakov O."/>
            <person name="Marletaz F."/>
            <person name="Cho S.J."/>
            <person name="Edsinger-Gonzales E."/>
            <person name="Havlak P."/>
            <person name="Hellsten U."/>
            <person name="Kuo D.H."/>
            <person name="Larsson T."/>
            <person name="Lv J."/>
            <person name="Arendt D."/>
            <person name="Savage R."/>
            <person name="Osoegawa K."/>
            <person name="de Jong P."/>
            <person name="Grimwood J."/>
            <person name="Chapman J.A."/>
            <person name="Shapiro H."/>
            <person name="Aerts A."/>
            <person name="Otillar R.P."/>
            <person name="Terry A.Y."/>
            <person name="Boore J.L."/>
            <person name="Grigoriev I.V."/>
            <person name="Lindberg D.R."/>
            <person name="Seaver E.C."/>
            <person name="Weisblat D.A."/>
            <person name="Putnam N.H."/>
            <person name="Rokhsar D.S."/>
        </authorList>
    </citation>
    <scope>NUCLEOTIDE SEQUENCE</scope>
</reference>
<feature type="signal peptide" evidence="6">
    <location>
        <begin position="1"/>
        <end position="25"/>
    </location>
</feature>
<keyword evidence="9" id="KW-1185">Reference proteome</keyword>
<gene>
    <name evidence="8" type="primary">20206345</name>
    <name evidence="7" type="ORF">HELRODRAFT_177639</name>
</gene>
<dbReference type="InterPro" id="IPR035595">
    <property type="entry name" value="UDP_glycos_trans_CS"/>
</dbReference>
<sequence>MYFKSISLVCTFCTILLQSAPPTSQHQVLMLPINMNSHHIYFARLGQGLSKLGHYVEMIVPSNAKISQEFSNGSFVITKYHVESNVSVFNTKETSDFLTSFSLNKPNGFQYMKRGIAMFNYLVEGTDTDCRTLMTNKELIDQLMHNRSFDLAILDVMSTDCYVFLPKLLKIKYFLFSISFETWFFGIPRLPSFVPSNRATHSDRMTFSQRFQTFVADGLTMLTYMVLPRPPFSKEFFNQTFKSEFFFDTFKNVSYYLFLEDLTLGYPRPNMPNTMSVGDIVVGYPSYPLPYELDKFIGNSNAILVSFGSYVEYLNEETVKKFCSSFQRLENYKFIFKSKNKTLCGDHSKNLLIQPWIPQNDLLADSRIKLFVTHGGFNSMMESVYHAKPVVIFPLINDQISLASYAERHNYGVEMDFGNWKVDELRNNIIRVLTNKTFEESIKRSSDILRDRKTSAAERVSDAINHVVKYGDEHLKSGALDLYWFQFIMFDIFCVLLLTVLFVALIGWANYGKLFYTAREDLFAKKKSPARQYDQKKGKKSYKS</sequence>
<dbReference type="AlphaFoldDB" id="T1FBZ6"/>
<comment type="similarity">
    <text evidence="1 4">Belongs to the UDP-glycosyltransferase family.</text>
</comment>
<dbReference type="RefSeq" id="XP_009024034.1">
    <property type="nucleotide sequence ID" value="XM_009025786.1"/>
</dbReference>
<reference evidence="8" key="3">
    <citation type="submission" date="2015-06" db="UniProtKB">
        <authorList>
            <consortium name="EnsemblMetazoa"/>
        </authorList>
    </citation>
    <scope>IDENTIFICATION</scope>
</reference>
<dbReference type="STRING" id="6412.T1FBZ6"/>
<dbReference type="GeneID" id="20206345"/>
<evidence type="ECO:0000256" key="1">
    <source>
        <dbReference type="ARBA" id="ARBA00009995"/>
    </source>
</evidence>
<dbReference type="Gene3D" id="3.40.50.2000">
    <property type="entry name" value="Glycogen Phosphorylase B"/>
    <property type="match status" value="1"/>
</dbReference>
<dbReference type="KEGG" id="hro:HELRODRAFT_177639"/>
<dbReference type="FunCoup" id="T1FBZ6">
    <property type="interactions" value="423"/>
</dbReference>
<dbReference type="PROSITE" id="PS00375">
    <property type="entry name" value="UDPGT"/>
    <property type="match status" value="1"/>
</dbReference>
<dbReference type="EMBL" id="KB097269">
    <property type="protein sequence ID" value="ESN97968.1"/>
    <property type="molecule type" value="Genomic_DNA"/>
</dbReference>
<dbReference type="OMA" id="KHIEFAC"/>
<dbReference type="InterPro" id="IPR050271">
    <property type="entry name" value="UDP-glycosyltransferase"/>
</dbReference>
<keyword evidence="5" id="KW-1133">Transmembrane helix</keyword>
<feature type="transmembrane region" description="Helical" evidence="5">
    <location>
        <begin position="483"/>
        <end position="509"/>
    </location>
</feature>
<dbReference type="FunFam" id="3.40.50.2000:FF:000513">
    <property type="entry name" value="UDP-glucuronosyltransferase"/>
    <property type="match status" value="1"/>
</dbReference>
<evidence type="ECO:0000256" key="4">
    <source>
        <dbReference type="RuleBase" id="RU003718"/>
    </source>
</evidence>
<dbReference type="OrthoDB" id="5835829at2759"/>
<keyword evidence="5" id="KW-0472">Membrane</keyword>
<dbReference type="Pfam" id="PF00201">
    <property type="entry name" value="UDPGT"/>
    <property type="match status" value="1"/>
</dbReference>
<name>T1FBZ6_HELRO</name>
<feature type="chain" id="PRO_5010980557" evidence="6">
    <location>
        <begin position="26"/>
        <end position="544"/>
    </location>
</feature>
<dbReference type="InParanoid" id="T1FBZ6"/>
<dbReference type="EnsemblMetazoa" id="HelroT177639">
    <property type="protein sequence ID" value="HelroP177639"/>
    <property type="gene ID" value="HelroG177639"/>
</dbReference>
<evidence type="ECO:0000256" key="5">
    <source>
        <dbReference type="SAM" id="Phobius"/>
    </source>
</evidence>
<evidence type="ECO:0000256" key="2">
    <source>
        <dbReference type="ARBA" id="ARBA00022676"/>
    </source>
</evidence>
<dbReference type="PANTHER" id="PTHR48043:SF145">
    <property type="entry name" value="FI06409P-RELATED"/>
    <property type="match status" value="1"/>
</dbReference>
<dbReference type="GO" id="GO:0008194">
    <property type="term" value="F:UDP-glycosyltransferase activity"/>
    <property type="evidence" value="ECO:0000318"/>
    <property type="project" value="GO_Central"/>
</dbReference>
<evidence type="ECO:0000256" key="3">
    <source>
        <dbReference type="ARBA" id="ARBA00022679"/>
    </source>
</evidence>
<dbReference type="InterPro" id="IPR002213">
    <property type="entry name" value="UDP_glucos_trans"/>
</dbReference>
<proteinExistence type="inferred from homology"/>
<evidence type="ECO:0000313" key="9">
    <source>
        <dbReference type="Proteomes" id="UP000015101"/>
    </source>
</evidence>
<dbReference type="HOGENOM" id="CLU_012949_3_2_1"/>
<dbReference type="PANTHER" id="PTHR48043">
    <property type="entry name" value="EG:EG0003.4 PROTEIN-RELATED"/>
    <property type="match status" value="1"/>
</dbReference>
<evidence type="ECO:0000256" key="6">
    <source>
        <dbReference type="SAM" id="SignalP"/>
    </source>
</evidence>
<dbReference type="EMBL" id="AMQM01006116">
    <property type="status" value="NOT_ANNOTATED_CDS"/>
    <property type="molecule type" value="Genomic_DNA"/>
</dbReference>
<evidence type="ECO:0000313" key="7">
    <source>
        <dbReference type="EMBL" id="ESN97968.1"/>
    </source>
</evidence>
<dbReference type="eggNOG" id="KOG1192">
    <property type="taxonomic scope" value="Eukaryota"/>
</dbReference>
<keyword evidence="5" id="KW-0812">Transmembrane</keyword>
<keyword evidence="6" id="KW-0732">Signal</keyword>
<reference evidence="9" key="1">
    <citation type="submission" date="2012-12" db="EMBL/GenBank/DDBJ databases">
        <authorList>
            <person name="Hellsten U."/>
            <person name="Grimwood J."/>
            <person name="Chapman J.A."/>
            <person name="Shapiro H."/>
            <person name="Aerts A."/>
            <person name="Otillar R.P."/>
            <person name="Terry A.Y."/>
            <person name="Boore J.L."/>
            <person name="Simakov O."/>
            <person name="Marletaz F."/>
            <person name="Cho S.-J."/>
            <person name="Edsinger-Gonzales E."/>
            <person name="Havlak P."/>
            <person name="Kuo D.-H."/>
            <person name="Larsson T."/>
            <person name="Lv J."/>
            <person name="Arendt D."/>
            <person name="Savage R."/>
            <person name="Osoegawa K."/>
            <person name="de Jong P."/>
            <person name="Lindberg D.R."/>
            <person name="Seaver E.C."/>
            <person name="Weisblat D.A."/>
            <person name="Putnam N.H."/>
            <person name="Grigoriev I.V."/>
            <person name="Rokhsar D.S."/>
        </authorList>
    </citation>
    <scope>NUCLEOTIDE SEQUENCE</scope>
</reference>
<dbReference type="SUPFAM" id="SSF53756">
    <property type="entry name" value="UDP-Glycosyltransferase/glycogen phosphorylase"/>
    <property type="match status" value="1"/>
</dbReference>
<dbReference type="Proteomes" id="UP000015101">
    <property type="component" value="Unassembled WGS sequence"/>
</dbReference>
<keyword evidence="2 4" id="KW-0328">Glycosyltransferase</keyword>
<keyword evidence="3 4" id="KW-0808">Transferase</keyword>
<organism evidence="8 9">
    <name type="scientific">Helobdella robusta</name>
    <name type="common">Californian leech</name>
    <dbReference type="NCBI Taxonomy" id="6412"/>
    <lineage>
        <taxon>Eukaryota</taxon>
        <taxon>Metazoa</taxon>
        <taxon>Spiralia</taxon>
        <taxon>Lophotrochozoa</taxon>
        <taxon>Annelida</taxon>
        <taxon>Clitellata</taxon>
        <taxon>Hirudinea</taxon>
        <taxon>Rhynchobdellida</taxon>
        <taxon>Glossiphoniidae</taxon>
        <taxon>Helobdella</taxon>
    </lineage>
</organism>